<gene>
    <name evidence="1" type="ORF">OK18_02925</name>
</gene>
<accession>A0A0G3M3X8</accession>
<protein>
    <submittedName>
        <fullName evidence="1">Uncharacterized protein</fullName>
    </submittedName>
</protein>
<dbReference type="Proteomes" id="UP000035213">
    <property type="component" value="Chromosome"/>
</dbReference>
<dbReference type="KEGG" id="cgn:OK18_02925"/>
<sequence>MGRHTSIYMFNKEKAAANLYEDLQHRTYHAGTFKKFIEDRNKEFNTYNMSFSSILEIIKTDANLLTPDDLFEITLFLSNHIYNLSKQEDWNTSMKQIESLYNHYGIIELFKLPTKTVCTAYMFQYGNYTEYFPLDEIKGDDGGANILSEDFLRFNDYVILVMKRIIESKLNDNDDQLTDEEEKIIEAIKIENKDNSHLFEVVENELNFLIDMASNDNDGPYSQTIYYANVFLSKAIEMKLKIDIEKNSRIVIVDSY</sequence>
<dbReference type="STRING" id="1324352.OK18_02925"/>
<dbReference type="RefSeq" id="WP_053327030.1">
    <property type="nucleotide sequence ID" value="NZ_CP009928.1"/>
</dbReference>
<proteinExistence type="predicted"/>
<name>A0A0G3M3X8_CHRGL</name>
<evidence type="ECO:0000313" key="1">
    <source>
        <dbReference type="EMBL" id="AKK71732.1"/>
    </source>
</evidence>
<organism evidence="1 2">
    <name type="scientific">Chryseobacterium gallinarum</name>
    <dbReference type="NCBI Taxonomy" id="1324352"/>
    <lineage>
        <taxon>Bacteria</taxon>
        <taxon>Pseudomonadati</taxon>
        <taxon>Bacteroidota</taxon>
        <taxon>Flavobacteriia</taxon>
        <taxon>Flavobacteriales</taxon>
        <taxon>Weeksellaceae</taxon>
        <taxon>Chryseobacterium group</taxon>
        <taxon>Chryseobacterium</taxon>
    </lineage>
</organism>
<dbReference type="AlphaFoldDB" id="A0A0G3M3X8"/>
<reference evidence="1 2" key="1">
    <citation type="submission" date="2014-11" db="EMBL/GenBank/DDBJ databases">
        <authorList>
            <person name="Park G.-S."/>
            <person name="Hong S.-J."/>
            <person name="Jung B.K."/>
            <person name="Khan A.R."/>
            <person name="Kwak Y."/>
            <person name="Shin J.-H."/>
        </authorList>
    </citation>
    <scope>NUCLEOTIDE SEQUENCE [LARGE SCALE GENOMIC DNA]</scope>
    <source>
        <strain evidence="1 2">DSM 27622</strain>
    </source>
</reference>
<dbReference type="PATRIC" id="fig|1324352.5.peg.634"/>
<dbReference type="OrthoDB" id="1239135at2"/>
<dbReference type="EMBL" id="CP009928">
    <property type="protein sequence ID" value="AKK71732.1"/>
    <property type="molecule type" value="Genomic_DNA"/>
</dbReference>
<evidence type="ECO:0000313" key="2">
    <source>
        <dbReference type="Proteomes" id="UP000035213"/>
    </source>
</evidence>